<dbReference type="Proteomes" id="UP000294832">
    <property type="component" value="Unassembled WGS sequence"/>
</dbReference>
<dbReference type="EMBL" id="SLWF01000001">
    <property type="protein sequence ID" value="TCN90751.1"/>
    <property type="molecule type" value="Genomic_DNA"/>
</dbReference>
<gene>
    <name evidence="2" type="ORF">EDC91_101227</name>
</gene>
<feature type="chain" id="PRO_5020968672" evidence="1">
    <location>
        <begin position="19"/>
        <end position="79"/>
    </location>
</feature>
<dbReference type="OrthoDB" id="6332716at2"/>
<keyword evidence="1" id="KW-0732">Signal</keyword>
<keyword evidence="3" id="KW-1185">Reference proteome</keyword>
<sequence>MKALALLAAMLVSFSVMAEDEPLPQASVADIKELIQVCRQMATEDEVSKAELADYLLDCVNDQLNEMGYQRIESLQKYQ</sequence>
<accession>A0A4R2FIN4</accession>
<evidence type="ECO:0000313" key="3">
    <source>
        <dbReference type="Proteomes" id="UP000294832"/>
    </source>
</evidence>
<organism evidence="2 3">
    <name type="scientific">Shewanella fodinae</name>
    <dbReference type="NCBI Taxonomy" id="552357"/>
    <lineage>
        <taxon>Bacteria</taxon>
        <taxon>Pseudomonadati</taxon>
        <taxon>Pseudomonadota</taxon>
        <taxon>Gammaproteobacteria</taxon>
        <taxon>Alteromonadales</taxon>
        <taxon>Shewanellaceae</taxon>
        <taxon>Shewanella</taxon>
    </lineage>
</organism>
<evidence type="ECO:0000256" key="1">
    <source>
        <dbReference type="SAM" id="SignalP"/>
    </source>
</evidence>
<proteinExistence type="predicted"/>
<name>A0A4R2FIN4_9GAMM</name>
<dbReference type="RefSeq" id="WP_133037480.1">
    <property type="nucleotide sequence ID" value="NZ_BMXW01000018.1"/>
</dbReference>
<feature type="signal peptide" evidence="1">
    <location>
        <begin position="1"/>
        <end position="18"/>
    </location>
</feature>
<protein>
    <submittedName>
        <fullName evidence="2">Uncharacterized protein</fullName>
    </submittedName>
</protein>
<comment type="caution">
    <text evidence="2">The sequence shown here is derived from an EMBL/GenBank/DDBJ whole genome shotgun (WGS) entry which is preliminary data.</text>
</comment>
<reference evidence="2 3" key="1">
    <citation type="submission" date="2019-03" db="EMBL/GenBank/DDBJ databases">
        <title>Freshwater and sediment microbial communities from various areas in North America, analyzing microbe dynamics in response to fracking.</title>
        <authorList>
            <person name="Lamendella R."/>
        </authorList>
    </citation>
    <scope>NUCLEOTIDE SEQUENCE [LARGE SCALE GENOMIC DNA]</scope>
    <source>
        <strain evidence="2 3">74A</strain>
    </source>
</reference>
<evidence type="ECO:0000313" key="2">
    <source>
        <dbReference type="EMBL" id="TCN90751.1"/>
    </source>
</evidence>
<dbReference type="AlphaFoldDB" id="A0A4R2FIN4"/>